<dbReference type="Gene3D" id="1.10.630.10">
    <property type="entry name" value="Cytochrome P450"/>
    <property type="match status" value="1"/>
</dbReference>
<gene>
    <name evidence="1" type="ORF">HHK36_024153</name>
</gene>
<comment type="caution">
    <text evidence="1">The sequence shown here is derived from an EMBL/GenBank/DDBJ whole genome shotgun (WGS) entry which is preliminary data.</text>
</comment>
<dbReference type="PANTHER" id="PTHR24299:SF59">
    <property type="entry name" value="CYTOCHROME P450 SUPERFAMILY PROTEIN"/>
    <property type="match status" value="1"/>
</dbReference>
<dbReference type="GO" id="GO:0004497">
    <property type="term" value="F:monooxygenase activity"/>
    <property type="evidence" value="ECO:0007669"/>
    <property type="project" value="InterPro"/>
</dbReference>
<dbReference type="GO" id="GO:0020037">
    <property type="term" value="F:heme binding"/>
    <property type="evidence" value="ECO:0007669"/>
    <property type="project" value="InterPro"/>
</dbReference>
<dbReference type="AlphaFoldDB" id="A0A834YIY7"/>
<dbReference type="Proteomes" id="UP000655225">
    <property type="component" value="Unassembled WGS sequence"/>
</dbReference>
<name>A0A834YIY7_TETSI</name>
<dbReference type="GO" id="GO:0005506">
    <property type="term" value="F:iron ion binding"/>
    <property type="evidence" value="ECO:0007669"/>
    <property type="project" value="InterPro"/>
</dbReference>
<dbReference type="InterPro" id="IPR036396">
    <property type="entry name" value="Cyt_P450_sf"/>
</dbReference>
<reference evidence="1 2" key="1">
    <citation type="submission" date="2020-04" db="EMBL/GenBank/DDBJ databases">
        <title>Plant Genome Project.</title>
        <authorList>
            <person name="Zhang R.-G."/>
        </authorList>
    </citation>
    <scope>NUCLEOTIDE SEQUENCE [LARGE SCALE GENOMIC DNA]</scope>
    <source>
        <strain evidence="1">YNK0</strain>
        <tissue evidence="1">Leaf</tissue>
    </source>
</reference>
<evidence type="ECO:0008006" key="3">
    <source>
        <dbReference type="Google" id="ProtNLM"/>
    </source>
</evidence>
<dbReference type="Pfam" id="PF00067">
    <property type="entry name" value="p450"/>
    <property type="match status" value="1"/>
</dbReference>
<accession>A0A834YIY7</accession>
<proteinExistence type="predicted"/>
<sequence length="288" mass="32602">MSRGKHPPGPVPLPIVGSLFKLGNRPHESLAQLAETYGPLMTLKLGRITTVIVSSESMAKDILQKNDHAFADRTIPDSIRALNHHEVSMAWLPALSKWRNLRKLSNNSMFTTQKLDANHDLRSQKVQDLLAHVRDSFQAGHAVDIGRAAFTTTLNLIWNTLFSDDLADASYSGTAQEFKDLVWGIMEEAGRPNLVDYFPVLRLIDPQGIRRCQTNYLAKIIELFDGMIKQRLQSRLSPTYLTSNDLLDTVLNHMEDHSFETSRTDVEHLFLVSAVNYVDLNVFLYHFC</sequence>
<dbReference type="PANTHER" id="PTHR24299">
    <property type="entry name" value="CYTOCHROME P450 FAMILY 1"/>
    <property type="match status" value="1"/>
</dbReference>
<organism evidence="1 2">
    <name type="scientific">Tetracentron sinense</name>
    <name type="common">Spur-leaf</name>
    <dbReference type="NCBI Taxonomy" id="13715"/>
    <lineage>
        <taxon>Eukaryota</taxon>
        <taxon>Viridiplantae</taxon>
        <taxon>Streptophyta</taxon>
        <taxon>Embryophyta</taxon>
        <taxon>Tracheophyta</taxon>
        <taxon>Spermatophyta</taxon>
        <taxon>Magnoliopsida</taxon>
        <taxon>Trochodendrales</taxon>
        <taxon>Trochodendraceae</taxon>
        <taxon>Tetracentron</taxon>
    </lineage>
</organism>
<evidence type="ECO:0000313" key="1">
    <source>
        <dbReference type="EMBL" id="KAF8389634.1"/>
    </source>
</evidence>
<dbReference type="OMA" id="VTELVIM"/>
<protein>
    <recommendedName>
        <fullName evidence="3">Cytochrome P450</fullName>
    </recommendedName>
</protein>
<dbReference type="SUPFAM" id="SSF48264">
    <property type="entry name" value="Cytochrome P450"/>
    <property type="match status" value="1"/>
</dbReference>
<dbReference type="OrthoDB" id="2789670at2759"/>
<dbReference type="GO" id="GO:0016705">
    <property type="term" value="F:oxidoreductase activity, acting on paired donors, with incorporation or reduction of molecular oxygen"/>
    <property type="evidence" value="ECO:0007669"/>
    <property type="project" value="InterPro"/>
</dbReference>
<dbReference type="EMBL" id="JABCRI010000018">
    <property type="protein sequence ID" value="KAF8389634.1"/>
    <property type="molecule type" value="Genomic_DNA"/>
</dbReference>
<evidence type="ECO:0000313" key="2">
    <source>
        <dbReference type="Proteomes" id="UP000655225"/>
    </source>
</evidence>
<dbReference type="InterPro" id="IPR001128">
    <property type="entry name" value="Cyt_P450"/>
</dbReference>
<keyword evidence="2" id="KW-1185">Reference proteome</keyword>